<evidence type="ECO:0000259" key="4">
    <source>
        <dbReference type="PROSITE" id="PS50970"/>
    </source>
</evidence>
<dbReference type="OrthoDB" id="261426at2759"/>
<comment type="cofactor">
    <cofactor evidence="3">
        <name>Zn(2+)</name>
        <dbReference type="ChEBI" id="CHEBI:29105"/>
    </cofactor>
</comment>
<evidence type="ECO:0000313" key="5">
    <source>
        <dbReference type="EMBL" id="OBA26956.1"/>
    </source>
</evidence>
<evidence type="ECO:0000256" key="2">
    <source>
        <dbReference type="ARBA" id="ARBA00022679"/>
    </source>
</evidence>
<keyword evidence="1 3" id="KW-0489">Methyltransferase</keyword>
<dbReference type="EMBL" id="LXPE01000012">
    <property type="protein sequence ID" value="OBA26956.1"/>
    <property type="molecule type" value="Genomic_DNA"/>
</dbReference>
<keyword evidence="6" id="KW-1185">Reference proteome</keyword>
<sequence>MGALKDLTGDKILLFDSGQGTFLESEGVNITETKLWGSTPFIKENFFDKNHLSNDKQAIIKMLNEFQVCDLISIPTYQLSYDIFLEVLNLKANDESLKQYKELLANIASFTREHSNDKLLVGSVGCYGAAIAEEFTGNYPKDLDFYKFFKPQLESFNELEDVDIIGFETVPNFNELKDILSWGEDILSKSFYISLSCKDACELELRDGTSLKTIAQYIRNLYEENKINKNLRLIGVNCCSFFSSLPSIKELNKYLNDDKLRLPFIVYPNSGEIYDPISKTWSEPEDKRHSSKENWVSAVKEYASNNCRVIGGCCRTTPDDLKCIREGIEQI</sequence>
<feature type="binding site" evidence="3">
    <location>
        <position position="313"/>
    </location>
    <ligand>
        <name>Zn(2+)</name>
        <dbReference type="ChEBI" id="CHEBI:29105"/>
    </ligand>
</feature>
<feature type="binding site" evidence="3">
    <location>
        <position position="314"/>
    </location>
    <ligand>
        <name>Zn(2+)</name>
        <dbReference type="ChEBI" id="CHEBI:29105"/>
    </ligand>
</feature>
<name>A0A1B7TDW5_9ASCO</name>
<dbReference type="PANTHER" id="PTHR11103:SF10">
    <property type="entry name" value="HOMOCYSTEINE S-METHYLTRANSFERASE 1-RELATED"/>
    <property type="match status" value="1"/>
</dbReference>
<evidence type="ECO:0000256" key="1">
    <source>
        <dbReference type="ARBA" id="ARBA00022603"/>
    </source>
</evidence>
<dbReference type="SUPFAM" id="SSF82282">
    <property type="entry name" value="Homocysteine S-methyltransferase"/>
    <property type="match status" value="1"/>
</dbReference>
<dbReference type="InterPro" id="IPR003726">
    <property type="entry name" value="HCY_dom"/>
</dbReference>
<evidence type="ECO:0000256" key="3">
    <source>
        <dbReference type="PROSITE-ProRule" id="PRU00333"/>
    </source>
</evidence>
<keyword evidence="3" id="KW-0862">Zinc</keyword>
<dbReference type="GO" id="GO:0046872">
    <property type="term" value="F:metal ion binding"/>
    <property type="evidence" value="ECO:0007669"/>
    <property type="project" value="UniProtKB-KW"/>
</dbReference>
<protein>
    <submittedName>
        <fullName evidence="5">Homocysteine S-methyltransferase</fullName>
    </submittedName>
</protein>
<feature type="domain" description="Hcy-binding" evidence="4">
    <location>
        <begin position="1"/>
        <end position="328"/>
    </location>
</feature>
<dbReference type="GO" id="GO:0008168">
    <property type="term" value="F:methyltransferase activity"/>
    <property type="evidence" value="ECO:0007669"/>
    <property type="project" value="UniProtKB-UniRule"/>
</dbReference>
<dbReference type="Proteomes" id="UP000092321">
    <property type="component" value="Unassembled WGS sequence"/>
</dbReference>
<keyword evidence="3" id="KW-0479">Metal-binding</keyword>
<dbReference type="AlphaFoldDB" id="A0A1B7TDW5"/>
<comment type="caution">
    <text evidence="5">The sequence shown here is derived from an EMBL/GenBank/DDBJ whole genome shotgun (WGS) entry which is preliminary data.</text>
</comment>
<dbReference type="Gene3D" id="3.20.20.330">
    <property type="entry name" value="Homocysteine-binding-like domain"/>
    <property type="match status" value="1"/>
</dbReference>
<organism evidence="5 6">
    <name type="scientific">Hanseniaspora valbyensis NRRL Y-1626</name>
    <dbReference type="NCBI Taxonomy" id="766949"/>
    <lineage>
        <taxon>Eukaryota</taxon>
        <taxon>Fungi</taxon>
        <taxon>Dikarya</taxon>
        <taxon>Ascomycota</taxon>
        <taxon>Saccharomycotina</taxon>
        <taxon>Saccharomycetes</taxon>
        <taxon>Saccharomycodales</taxon>
        <taxon>Saccharomycodaceae</taxon>
        <taxon>Hanseniaspora</taxon>
    </lineage>
</organism>
<dbReference type="PROSITE" id="PS50970">
    <property type="entry name" value="HCY"/>
    <property type="match status" value="1"/>
</dbReference>
<evidence type="ECO:0000313" key="6">
    <source>
        <dbReference type="Proteomes" id="UP000092321"/>
    </source>
</evidence>
<feature type="binding site" evidence="3">
    <location>
        <position position="238"/>
    </location>
    <ligand>
        <name>Zn(2+)</name>
        <dbReference type="ChEBI" id="CHEBI:29105"/>
    </ligand>
</feature>
<accession>A0A1B7TDW5</accession>
<dbReference type="InterPro" id="IPR036589">
    <property type="entry name" value="HCY_dom_sf"/>
</dbReference>
<dbReference type="GO" id="GO:0032259">
    <property type="term" value="P:methylation"/>
    <property type="evidence" value="ECO:0007669"/>
    <property type="project" value="UniProtKB-KW"/>
</dbReference>
<proteinExistence type="predicted"/>
<dbReference type="PANTHER" id="PTHR11103">
    <property type="entry name" value="SLR1189 PROTEIN"/>
    <property type="match status" value="1"/>
</dbReference>
<gene>
    <name evidence="5" type="ORF">HANVADRAFT_52733</name>
</gene>
<keyword evidence="2 3" id="KW-0808">Transferase</keyword>
<dbReference type="Pfam" id="PF02574">
    <property type="entry name" value="S-methyl_trans"/>
    <property type="match status" value="1"/>
</dbReference>
<reference evidence="6" key="1">
    <citation type="journal article" date="2016" name="Proc. Natl. Acad. Sci. U.S.A.">
        <title>Comparative genomics of biotechnologically important yeasts.</title>
        <authorList>
            <person name="Riley R."/>
            <person name="Haridas S."/>
            <person name="Wolfe K.H."/>
            <person name="Lopes M.R."/>
            <person name="Hittinger C.T."/>
            <person name="Goeker M."/>
            <person name="Salamov A.A."/>
            <person name="Wisecaver J.H."/>
            <person name="Long T.M."/>
            <person name="Calvey C.H."/>
            <person name="Aerts A.L."/>
            <person name="Barry K.W."/>
            <person name="Choi C."/>
            <person name="Clum A."/>
            <person name="Coughlan A.Y."/>
            <person name="Deshpande S."/>
            <person name="Douglass A.P."/>
            <person name="Hanson S.J."/>
            <person name="Klenk H.-P."/>
            <person name="LaButti K.M."/>
            <person name="Lapidus A."/>
            <person name="Lindquist E.A."/>
            <person name="Lipzen A.M."/>
            <person name="Meier-Kolthoff J.P."/>
            <person name="Ohm R.A."/>
            <person name="Otillar R.P."/>
            <person name="Pangilinan J.L."/>
            <person name="Peng Y."/>
            <person name="Rokas A."/>
            <person name="Rosa C.A."/>
            <person name="Scheuner C."/>
            <person name="Sibirny A.A."/>
            <person name="Slot J.C."/>
            <person name="Stielow J.B."/>
            <person name="Sun H."/>
            <person name="Kurtzman C.P."/>
            <person name="Blackwell M."/>
            <person name="Grigoriev I.V."/>
            <person name="Jeffries T.W."/>
        </authorList>
    </citation>
    <scope>NUCLEOTIDE SEQUENCE [LARGE SCALE GENOMIC DNA]</scope>
    <source>
        <strain evidence="6">NRRL Y-1626</strain>
    </source>
</reference>